<feature type="domain" description="HTH merR-type" evidence="8">
    <location>
        <begin position="14"/>
        <end position="82"/>
    </location>
</feature>
<dbReference type="PRINTS" id="PR00040">
    <property type="entry name" value="HTHMERR"/>
</dbReference>
<gene>
    <name evidence="9" type="primary">soxR</name>
    <name evidence="9" type="ORF">H1W00_14380</name>
</gene>
<dbReference type="CDD" id="cd01110">
    <property type="entry name" value="HTH_SoxR"/>
    <property type="match status" value="1"/>
</dbReference>
<dbReference type="GO" id="GO:0046872">
    <property type="term" value="F:metal ion binding"/>
    <property type="evidence" value="ECO:0007669"/>
    <property type="project" value="UniProtKB-KW"/>
</dbReference>
<sequence>MEQPQLRLRSMTVLLTPSQVAERAGVAVSALHFYEREGLITSTRSAGNQRRYTRDVLRRIAFIRTSQRVGISLAEIREALSTLPVDRAPTKADWPRLPRRWRTSLDERIARLQRLRDDLDGCIGCGCLSLKRCRLQNPDDTLGAQGPGARLLDPS</sequence>
<evidence type="ECO:0000256" key="5">
    <source>
        <dbReference type="ARBA" id="ARBA00023015"/>
    </source>
</evidence>
<keyword evidence="2" id="KW-0479">Metal-binding</keyword>
<comment type="caution">
    <text evidence="9">The sequence shown here is derived from an EMBL/GenBank/DDBJ whole genome shotgun (WGS) entry which is preliminary data.</text>
</comment>
<dbReference type="PROSITE" id="PS00552">
    <property type="entry name" value="HTH_MERR_1"/>
    <property type="match status" value="1"/>
</dbReference>
<dbReference type="PANTHER" id="PTHR30204">
    <property type="entry name" value="REDOX-CYCLING DRUG-SENSING TRANSCRIPTIONAL ACTIVATOR SOXR"/>
    <property type="match status" value="1"/>
</dbReference>
<dbReference type="InterPro" id="IPR010211">
    <property type="entry name" value="Redox-sen_tscrpt-act_SoxR"/>
</dbReference>
<keyword evidence="4" id="KW-0411">Iron-sulfur</keyword>
<dbReference type="Pfam" id="PF00376">
    <property type="entry name" value="MerR"/>
    <property type="match status" value="1"/>
</dbReference>
<dbReference type="GO" id="GO:0003677">
    <property type="term" value="F:DNA binding"/>
    <property type="evidence" value="ECO:0007669"/>
    <property type="project" value="UniProtKB-KW"/>
</dbReference>
<dbReference type="InterPro" id="IPR015358">
    <property type="entry name" value="Tscrpt_reg_MerR_DNA-bd"/>
</dbReference>
<dbReference type="EMBL" id="JACEOG010000002">
    <property type="protein sequence ID" value="MBA4609669.1"/>
    <property type="molecule type" value="Genomic_DNA"/>
</dbReference>
<dbReference type="Proteomes" id="UP000550354">
    <property type="component" value="Unassembled WGS sequence"/>
</dbReference>
<dbReference type="InterPro" id="IPR047057">
    <property type="entry name" value="MerR_fam"/>
</dbReference>
<evidence type="ECO:0000256" key="3">
    <source>
        <dbReference type="ARBA" id="ARBA00023004"/>
    </source>
</evidence>
<dbReference type="GO" id="GO:0051537">
    <property type="term" value="F:2 iron, 2 sulfur cluster binding"/>
    <property type="evidence" value="ECO:0007669"/>
    <property type="project" value="UniProtKB-KW"/>
</dbReference>
<dbReference type="NCBIfam" id="TIGR01950">
    <property type="entry name" value="SoxR"/>
    <property type="match status" value="1"/>
</dbReference>
<keyword evidence="7" id="KW-0804">Transcription</keyword>
<evidence type="ECO:0000256" key="6">
    <source>
        <dbReference type="ARBA" id="ARBA00023125"/>
    </source>
</evidence>
<keyword evidence="5" id="KW-0805">Transcription regulation</keyword>
<evidence type="ECO:0000256" key="1">
    <source>
        <dbReference type="ARBA" id="ARBA00022714"/>
    </source>
</evidence>
<keyword evidence="1" id="KW-0001">2Fe-2S</keyword>
<evidence type="ECO:0000256" key="4">
    <source>
        <dbReference type="ARBA" id="ARBA00023014"/>
    </source>
</evidence>
<accession>A0A838XDY0</accession>
<dbReference type="Gene3D" id="1.10.1660.10">
    <property type="match status" value="1"/>
</dbReference>
<evidence type="ECO:0000256" key="7">
    <source>
        <dbReference type="ARBA" id="ARBA00023163"/>
    </source>
</evidence>
<reference evidence="9 10" key="1">
    <citation type="submission" date="2020-07" db="EMBL/GenBank/DDBJ databases">
        <title>Draft genome and description of Aeromicrobium phoceense strain Marseille-Q0843 isolated from healthy skin swab.</title>
        <authorList>
            <person name="Boxberger M."/>
            <person name="La Scola B."/>
        </authorList>
    </citation>
    <scope>NUCLEOTIDE SEQUENCE [LARGE SCALE GENOMIC DNA]</scope>
    <source>
        <strain evidence="9 10">Marseille-Q0843</strain>
    </source>
</reference>
<evidence type="ECO:0000259" key="8">
    <source>
        <dbReference type="PROSITE" id="PS50937"/>
    </source>
</evidence>
<dbReference type="PROSITE" id="PS50937">
    <property type="entry name" value="HTH_MERR_2"/>
    <property type="match status" value="1"/>
</dbReference>
<evidence type="ECO:0000313" key="9">
    <source>
        <dbReference type="EMBL" id="MBA4609669.1"/>
    </source>
</evidence>
<dbReference type="InterPro" id="IPR000551">
    <property type="entry name" value="MerR-type_HTH_dom"/>
</dbReference>
<evidence type="ECO:0000313" key="10">
    <source>
        <dbReference type="Proteomes" id="UP000550354"/>
    </source>
</evidence>
<dbReference type="Pfam" id="PF09278">
    <property type="entry name" value="MerR-DNA-bind"/>
    <property type="match status" value="1"/>
</dbReference>
<keyword evidence="6" id="KW-0238">DNA-binding</keyword>
<organism evidence="9 10">
    <name type="scientific">Aeromicrobium phoceense</name>
    <dbReference type="NCBI Taxonomy" id="2754045"/>
    <lineage>
        <taxon>Bacteria</taxon>
        <taxon>Bacillati</taxon>
        <taxon>Actinomycetota</taxon>
        <taxon>Actinomycetes</taxon>
        <taxon>Propionibacteriales</taxon>
        <taxon>Nocardioidaceae</taxon>
        <taxon>Aeromicrobium</taxon>
    </lineage>
</organism>
<evidence type="ECO:0000256" key="2">
    <source>
        <dbReference type="ARBA" id="ARBA00022723"/>
    </source>
</evidence>
<name>A0A838XDY0_9ACTN</name>
<dbReference type="SMART" id="SM00422">
    <property type="entry name" value="HTH_MERR"/>
    <property type="match status" value="1"/>
</dbReference>
<keyword evidence="3" id="KW-0408">Iron</keyword>
<dbReference type="PANTHER" id="PTHR30204:SF0">
    <property type="entry name" value="REDOX-SENSITIVE TRANSCRIPTIONAL ACTIVATOR SOXR"/>
    <property type="match status" value="1"/>
</dbReference>
<dbReference type="AlphaFoldDB" id="A0A838XDY0"/>
<keyword evidence="10" id="KW-1185">Reference proteome</keyword>
<proteinExistence type="predicted"/>
<dbReference type="SUPFAM" id="SSF46955">
    <property type="entry name" value="Putative DNA-binding domain"/>
    <property type="match status" value="1"/>
</dbReference>
<protein>
    <submittedName>
        <fullName evidence="9">Redox-sensitive transcriptional activator SoxR</fullName>
    </submittedName>
</protein>
<dbReference type="InterPro" id="IPR009061">
    <property type="entry name" value="DNA-bd_dom_put_sf"/>
</dbReference>
<dbReference type="GO" id="GO:0003700">
    <property type="term" value="F:DNA-binding transcription factor activity"/>
    <property type="evidence" value="ECO:0007669"/>
    <property type="project" value="InterPro"/>
</dbReference>
<dbReference type="GO" id="GO:0006979">
    <property type="term" value="P:response to oxidative stress"/>
    <property type="evidence" value="ECO:0007669"/>
    <property type="project" value="InterPro"/>
</dbReference>